<gene>
    <name evidence="2" type="ORF">EV212_11042</name>
</gene>
<name>A0A4R2L8Q3_9FIRM</name>
<dbReference type="Gene3D" id="2.70.70.10">
    <property type="entry name" value="Glucose Permease (Domain IIA)"/>
    <property type="match status" value="1"/>
</dbReference>
<dbReference type="PANTHER" id="PTHR21666:SF270">
    <property type="entry name" value="MUREIN HYDROLASE ACTIVATOR ENVC"/>
    <property type="match status" value="1"/>
</dbReference>
<dbReference type="InterPro" id="IPR011055">
    <property type="entry name" value="Dup_hybrid_motif"/>
</dbReference>
<feature type="domain" description="M23ase beta-sheet core" evidence="1">
    <location>
        <begin position="119"/>
        <end position="212"/>
    </location>
</feature>
<dbReference type="InterPro" id="IPR050570">
    <property type="entry name" value="Cell_wall_metabolism_enzyme"/>
</dbReference>
<dbReference type="Pfam" id="PF01551">
    <property type="entry name" value="Peptidase_M23"/>
    <property type="match status" value="1"/>
</dbReference>
<dbReference type="GO" id="GO:0004222">
    <property type="term" value="F:metalloendopeptidase activity"/>
    <property type="evidence" value="ECO:0007669"/>
    <property type="project" value="TreeGrafter"/>
</dbReference>
<proteinExistence type="predicted"/>
<protein>
    <submittedName>
        <fullName evidence="2">Peptidase M23-like protein</fullName>
    </submittedName>
</protein>
<dbReference type="Proteomes" id="UP000295711">
    <property type="component" value="Unassembled WGS sequence"/>
</dbReference>
<accession>A0A4R2L8Q3</accession>
<dbReference type="CDD" id="cd12797">
    <property type="entry name" value="M23_peptidase"/>
    <property type="match status" value="1"/>
</dbReference>
<evidence type="ECO:0000313" key="3">
    <source>
        <dbReference type="Proteomes" id="UP000295711"/>
    </source>
</evidence>
<organism evidence="2 3">
    <name type="scientific">Frisingicoccus caecimuris</name>
    <dbReference type="NCBI Taxonomy" id="1796636"/>
    <lineage>
        <taxon>Bacteria</taxon>
        <taxon>Bacillati</taxon>
        <taxon>Bacillota</taxon>
        <taxon>Clostridia</taxon>
        <taxon>Lachnospirales</taxon>
        <taxon>Lachnospiraceae</taxon>
        <taxon>Frisingicoccus</taxon>
    </lineage>
</organism>
<comment type="caution">
    <text evidence="2">The sequence shown here is derived from an EMBL/GenBank/DDBJ whole genome shotgun (WGS) entry which is preliminary data.</text>
</comment>
<dbReference type="InterPro" id="IPR016047">
    <property type="entry name" value="M23ase_b-sheet_dom"/>
</dbReference>
<dbReference type="PANTHER" id="PTHR21666">
    <property type="entry name" value="PEPTIDASE-RELATED"/>
    <property type="match status" value="1"/>
</dbReference>
<dbReference type="AlphaFoldDB" id="A0A4R2L8Q3"/>
<evidence type="ECO:0000313" key="2">
    <source>
        <dbReference type="EMBL" id="TCO84019.1"/>
    </source>
</evidence>
<dbReference type="SUPFAM" id="SSF51261">
    <property type="entry name" value="Duplicated hybrid motif"/>
    <property type="match status" value="1"/>
</dbReference>
<evidence type="ECO:0000259" key="1">
    <source>
        <dbReference type="Pfam" id="PF01551"/>
    </source>
</evidence>
<dbReference type="EMBL" id="SLXA01000010">
    <property type="protein sequence ID" value="TCO84019.1"/>
    <property type="molecule type" value="Genomic_DNA"/>
</dbReference>
<sequence>MVLTGALVVVLGISGVAGYRSGMKDKAAAENAAEFSQAENAPEVLDETPAVAAGNTSDIENAVAESIAAAEAANATVAETFGDDAKMVWPVEGEILKEFSSDKTIYFETLDQYKCNPVILIKADVNQEVVAAFGGTVESITEDSVNGMVLTVDMGNGYKAIYGQMKDINVKEGEAVVKGQAIGNVAQPTKYYTEEGSHLYFGLTKDETPVNPQDYLEK</sequence>
<keyword evidence="3" id="KW-1185">Reference proteome</keyword>
<reference evidence="2 3" key="1">
    <citation type="submission" date="2019-03" db="EMBL/GenBank/DDBJ databases">
        <title>Genomic Encyclopedia of Type Strains, Phase IV (KMG-IV): sequencing the most valuable type-strain genomes for metagenomic binning, comparative biology and taxonomic classification.</title>
        <authorList>
            <person name="Goeker M."/>
        </authorList>
    </citation>
    <scope>NUCLEOTIDE SEQUENCE [LARGE SCALE GENOMIC DNA]</scope>
    <source>
        <strain evidence="2 3">DSM 28559</strain>
    </source>
</reference>